<dbReference type="Pfam" id="PF17147">
    <property type="entry name" value="PFOR_II"/>
    <property type="match status" value="1"/>
</dbReference>
<feature type="binding site" evidence="12">
    <location>
        <position position="829"/>
    </location>
    <ligand>
        <name>[4Fe-4S] cluster</name>
        <dbReference type="ChEBI" id="CHEBI:49883"/>
        <label>3</label>
    </ligand>
</feature>
<dbReference type="SUPFAM" id="SSF52518">
    <property type="entry name" value="Thiamin diphosphate-binding fold (THDP-binding)"/>
    <property type="match status" value="2"/>
</dbReference>
<proteinExistence type="inferred from homology"/>
<keyword evidence="8 12" id="KW-0411">Iron-sulfur</keyword>
<dbReference type="Proteomes" id="UP000306416">
    <property type="component" value="Unassembled WGS sequence"/>
</dbReference>
<dbReference type="CDD" id="cd07034">
    <property type="entry name" value="TPP_PYR_PFOR_IOR-alpha_like"/>
    <property type="match status" value="1"/>
</dbReference>
<dbReference type="NCBIfam" id="TIGR02176">
    <property type="entry name" value="pyruv_ox_red"/>
    <property type="match status" value="1"/>
</dbReference>
<feature type="binding site" evidence="12">
    <location>
        <position position="752"/>
    </location>
    <ligand>
        <name>[4Fe-4S] cluster</name>
        <dbReference type="ChEBI" id="CHEBI:49883"/>
        <label>2</label>
    </ligand>
</feature>
<dbReference type="Pfam" id="PF10371">
    <property type="entry name" value="EKR"/>
    <property type="match status" value="1"/>
</dbReference>
<evidence type="ECO:0000313" key="15">
    <source>
        <dbReference type="Proteomes" id="UP000306416"/>
    </source>
</evidence>
<dbReference type="FunFam" id="3.40.50.970:FF:000041">
    <property type="entry name" value="Pyruvate:ferredoxin (Flavodoxin) oxidoreductase"/>
    <property type="match status" value="1"/>
</dbReference>
<feature type="site" description="Important for catalytic activity" evidence="11">
    <location>
        <position position="1008"/>
    </location>
</feature>
<keyword evidence="3 12" id="KW-0004">4Fe-4S</keyword>
<feature type="binding site" evidence="12">
    <location>
        <position position="706"/>
    </location>
    <ligand>
        <name>[4Fe-4S] cluster</name>
        <dbReference type="ChEBI" id="CHEBI:49883"/>
        <label>2</label>
    </ligand>
</feature>
<dbReference type="PROSITE" id="PS51379">
    <property type="entry name" value="4FE4S_FER_2"/>
    <property type="match status" value="2"/>
</dbReference>
<dbReference type="PANTHER" id="PTHR32154">
    <property type="entry name" value="PYRUVATE-FLAVODOXIN OXIDOREDUCTASE-RELATED"/>
    <property type="match status" value="1"/>
</dbReference>
<dbReference type="Pfam" id="PF01855">
    <property type="entry name" value="POR_N"/>
    <property type="match status" value="1"/>
</dbReference>
<evidence type="ECO:0000256" key="5">
    <source>
        <dbReference type="ARBA" id="ARBA00022982"/>
    </source>
</evidence>
<dbReference type="GO" id="GO:0005506">
    <property type="term" value="F:iron ion binding"/>
    <property type="evidence" value="ECO:0007669"/>
    <property type="project" value="InterPro"/>
</dbReference>
<evidence type="ECO:0000256" key="6">
    <source>
        <dbReference type="ARBA" id="ARBA00023002"/>
    </source>
</evidence>
<comment type="catalytic activity">
    <reaction evidence="9">
        <text>2 oxidized [2Fe-2S]-[ferredoxin] + pyruvate + CoA = 2 reduced [2Fe-2S]-[ferredoxin] + acetyl-CoA + CO2 + H(+)</text>
        <dbReference type="Rhea" id="RHEA:12765"/>
        <dbReference type="Rhea" id="RHEA-COMP:10000"/>
        <dbReference type="Rhea" id="RHEA-COMP:10001"/>
        <dbReference type="ChEBI" id="CHEBI:15361"/>
        <dbReference type="ChEBI" id="CHEBI:15378"/>
        <dbReference type="ChEBI" id="CHEBI:16526"/>
        <dbReference type="ChEBI" id="CHEBI:33737"/>
        <dbReference type="ChEBI" id="CHEBI:33738"/>
        <dbReference type="ChEBI" id="CHEBI:57287"/>
        <dbReference type="ChEBI" id="CHEBI:57288"/>
        <dbReference type="EC" id="1.2.7.1"/>
    </reaction>
</comment>
<dbReference type="AlphaFoldDB" id="A0A4S1CMJ0"/>
<dbReference type="InterPro" id="IPR009014">
    <property type="entry name" value="Transketo_C/PFOR_II"/>
</dbReference>
<feature type="binding site" evidence="12">
    <location>
        <position position="699"/>
    </location>
    <ligand>
        <name>[4Fe-4S] cluster</name>
        <dbReference type="ChEBI" id="CHEBI:49883"/>
        <label>1</label>
    </ligand>
</feature>
<accession>A0A4S1CMJ0</accession>
<dbReference type="SUPFAM" id="SSF52922">
    <property type="entry name" value="TK C-terminal domain-like"/>
    <property type="match status" value="1"/>
</dbReference>
<dbReference type="Pfam" id="PF01558">
    <property type="entry name" value="POR"/>
    <property type="match status" value="1"/>
</dbReference>
<dbReference type="InterPro" id="IPR037112">
    <property type="entry name" value="Pyrv-flavodox_OxR_EKR_sf"/>
</dbReference>
<dbReference type="FunFam" id="3.40.50.920:FF:000007">
    <property type="entry name" value="Pyruvate:ferredoxin (Flavodoxin) oxidoreductase"/>
    <property type="match status" value="1"/>
</dbReference>
<evidence type="ECO:0000256" key="12">
    <source>
        <dbReference type="PIRSR" id="PIRSR000159-50"/>
    </source>
</evidence>
<name>A0A4S1CMJ0_9BACT</name>
<feature type="binding site" evidence="12">
    <location>
        <position position="702"/>
    </location>
    <ligand>
        <name>[4Fe-4S] cluster</name>
        <dbReference type="ChEBI" id="CHEBI:49883"/>
        <label>1</label>
    </ligand>
</feature>
<feature type="domain" description="4Fe-4S ferredoxin-type" evidence="13">
    <location>
        <begin position="743"/>
        <end position="772"/>
    </location>
</feature>
<evidence type="ECO:0000256" key="9">
    <source>
        <dbReference type="PIRNR" id="PIRNR000159"/>
    </source>
</evidence>
<dbReference type="Pfam" id="PF12838">
    <property type="entry name" value="Fer4_7"/>
    <property type="match status" value="1"/>
</dbReference>
<feature type="binding site" evidence="12">
    <location>
        <position position="1082"/>
    </location>
    <ligand>
        <name>[4Fe-4S] cluster</name>
        <dbReference type="ChEBI" id="CHEBI:49883"/>
        <label>3</label>
    </ligand>
</feature>
<sequence length="1182" mass="127421">MSRRMVTIDGNTAAAHVAHATNEVIAIYPITPSSVMGEISDEKSARGEKNIWGTVPSVAEMQSEGGAAGAVHGSLQAGALTTTFTASQGLLLMIPNMFKIAGELTSTVFHISARAISAAALNIFGDHSDVMSARSTGWAMLCSNNVQEVMDFALISQAATLRARVPFMHYFDGFRTSHEVQKVEELTFDDMRAMITPELVQAHRDRCMTPDRPVMRGTAQNPDVYFQGRETVNPYYPACLTIVQEEMDKFAKVAGRQYKLVEYVGAPDAERVIIVMGSAADTVQETMNTLNASGEKVGLLKIRLFRPFPVAAIAAALPASVKKIAVLDRTKEPGSLGEPLYLDVRTAIGEAMGDGLTNFKQYPIIVGGRFGLGSKEFTPGMAKGVFDNLKLDKPKNHFVVGIIEDVTNSSLEYDPKFVNPSAGTYAAMFYGLGSDGTVGANKNSIKIIGETTDNNVQAYFVYDSKKAGSVTTSHLRFGKNPIHAPYLIDQADFVACHNFSFLEKYDMLANAKEGATFLLCSTFEHDKVWDSMPVEVQQQVIAKKLKFYVINAIELAEKLGLGARINVIMQTAFFKISNIIPLDTAIAAIKDAIKKSYGKSGEKVVEMNNKAVDAALENIFEVQVPAAATSALRKPPVVGAHAPDFVQNVTATMIAGLGDQLPVSKIPADGTFPTATSQYEKRNIAVDIPVWDEALCIQCGICSFICPHASIRMKVYDADKLAGAPATFKSADARGNEFKGKKASVQVAPEDCTGCGACVANCPAKSKDDPKHKAINMKFQAPLRASEAANYDFFLNIPETDPSLIKVDTLKGSQLARPLFEYSGACAGCGETPYLKLLSQLFGDRALIANATGCSSIYGGNLPTTPWAKNADGRGPAWSNSLFEDNAEFGFGMRLAVDKFNQAAQELLDQVSLPAELVAQIKGADQQNQAGVEAQRARVAELKQALAASKEPAAQQLLSLADYLVKKSVWIVGGDGWAYDIGYGGLDHVIASGKNVNLLVLDTEVYSNTGGQASKSTPMGAVAQFAAGGKPQAKKDLGMIAMAYGNVYVAKVALSNPAQCVKAFIEAEAYDGPSLILAYSHCIAHGIDMATAVETQKRAVASGHWPLVRYNPELAEQGKNPLVLDSKDPSISLEEYAYGENRYRVLKKNNPEAAAALMARSAELTARRYDLYKRMAEMEFEK</sequence>
<dbReference type="GO" id="GO:0022900">
    <property type="term" value="P:electron transport chain"/>
    <property type="evidence" value="ECO:0007669"/>
    <property type="project" value="InterPro"/>
</dbReference>
<evidence type="ECO:0000256" key="7">
    <source>
        <dbReference type="ARBA" id="ARBA00023004"/>
    </source>
</evidence>
<feature type="site" description="Important for catalytic activity" evidence="11">
    <location>
        <position position="114"/>
    </location>
</feature>
<dbReference type="InterPro" id="IPR050722">
    <property type="entry name" value="Pyruvate:ferred/Flavod_OxRd"/>
</dbReference>
<feature type="binding site" evidence="12">
    <location>
        <position position="758"/>
    </location>
    <ligand>
        <name>[4Fe-4S] cluster</name>
        <dbReference type="ChEBI" id="CHEBI:49883"/>
        <label>2</label>
    </ligand>
</feature>
<evidence type="ECO:0000313" key="14">
    <source>
        <dbReference type="EMBL" id="TGU74500.1"/>
    </source>
</evidence>
<dbReference type="InterPro" id="IPR019752">
    <property type="entry name" value="Pyrv/ketoisovalerate_OxRed_cat"/>
</dbReference>
<dbReference type="SMART" id="SM00890">
    <property type="entry name" value="EKR"/>
    <property type="match status" value="1"/>
</dbReference>
<dbReference type="EC" id="1.2.7.1" evidence="9"/>
<dbReference type="FunFam" id="3.30.70.20:FF:000022">
    <property type="entry name" value="Pyruvate:ferredoxin (Flavodoxin) oxidoreductase"/>
    <property type="match status" value="1"/>
</dbReference>
<feature type="binding site" evidence="12">
    <location>
        <position position="696"/>
    </location>
    <ligand>
        <name>[4Fe-4S] cluster</name>
        <dbReference type="ChEBI" id="CHEBI:49883"/>
        <label>1</label>
    </ligand>
</feature>
<keyword evidence="7 12" id="KW-0408">Iron</keyword>
<dbReference type="GO" id="GO:0006979">
    <property type="term" value="P:response to oxidative stress"/>
    <property type="evidence" value="ECO:0007669"/>
    <property type="project" value="TreeGrafter"/>
</dbReference>
<evidence type="ECO:0000259" key="13">
    <source>
        <dbReference type="PROSITE" id="PS51379"/>
    </source>
</evidence>
<evidence type="ECO:0000256" key="4">
    <source>
        <dbReference type="ARBA" id="ARBA00022723"/>
    </source>
</evidence>
<dbReference type="InterPro" id="IPR002880">
    <property type="entry name" value="Pyrv_Fd/Flavodoxin_OxRdtase_N"/>
</dbReference>
<feature type="binding site" evidence="12">
    <location>
        <position position="755"/>
    </location>
    <ligand>
        <name>[4Fe-4S] cluster</name>
        <dbReference type="ChEBI" id="CHEBI:49883"/>
        <label>2</label>
    </ligand>
</feature>
<evidence type="ECO:0000256" key="3">
    <source>
        <dbReference type="ARBA" id="ARBA00022485"/>
    </source>
</evidence>
<feature type="binding site" evidence="10">
    <location>
        <position position="854"/>
    </location>
    <ligand>
        <name>thiamine diphosphate</name>
        <dbReference type="ChEBI" id="CHEBI:58937"/>
    </ligand>
</feature>
<feature type="binding site" evidence="10">
    <location>
        <position position="64"/>
    </location>
    <ligand>
        <name>thiamine diphosphate</name>
        <dbReference type="ChEBI" id="CHEBI:58937"/>
    </ligand>
</feature>
<dbReference type="GO" id="GO:0019164">
    <property type="term" value="F:pyruvate synthase activity"/>
    <property type="evidence" value="ECO:0007669"/>
    <property type="project" value="UniProtKB-EC"/>
</dbReference>
<dbReference type="InterPro" id="IPR017896">
    <property type="entry name" value="4Fe4S_Fe-S-bd"/>
</dbReference>
<dbReference type="InterPro" id="IPR033412">
    <property type="entry name" value="PFOR_II"/>
</dbReference>
<evidence type="ECO:0000256" key="11">
    <source>
        <dbReference type="PIRSR" id="PIRSR000159-2"/>
    </source>
</evidence>
<dbReference type="SUPFAM" id="SSF54862">
    <property type="entry name" value="4Fe-4S ferredoxins"/>
    <property type="match status" value="1"/>
</dbReference>
<dbReference type="PANTHER" id="PTHR32154:SF0">
    <property type="entry name" value="PYRUVATE-FLAVODOXIN OXIDOREDUCTASE-RELATED"/>
    <property type="match status" value="1"/>
</dbReference>
<feature type="binding site" evidence="10">
    <location>
        <position position="831"/>
    </location>
    <ligand>
        <name>thiamine diphosphate</name>
        <dbReference type="ChEBI" id="CHEBI:58937"/>
    </ligand>
</feature>
<evidence type="ECO:0000256" key="1">
    <source>
        <dbReference type="ARBA" id="ARBA00009032"/>
    </source>
</evidence>
<keyword evidence="5 9" id="KW-0249">Electron transport</keyword>
<feature type="site" description="Important for catalytic activity" evidence="11">
    <location>
        <position position="64"/>
    </location>
</feature>
<keyword evidence="4 12" id="KW-0479">Metal-binding</keyword>
<dbReference type="Gene3D" id="3.40.920.10">
    <property type="entry name" value="Pyruvate-ferredoxin oxidoreductase, PFOR, domain III"/>
    <property type="match status" value="1"/>
</dbReference>
<reference evidence="14 15" key="1">
    <citation type="submission" date="2019-04" db="EMBL/GenBank/DDBJ databases">
        <title>Geobacter oryzae sp. nov., ferric-reducing bacteria isolated from paddy soil.</title>
        <authorList>
            <person name="Xu Z."/>
            <person name="Masuda Y."/>
            <person name="Itoh H."/>
            <person name="Senoo K."/>
        </authorList>
    </citation>
    <scope>NUCLEOTIDE SEQUENCE [LARGE SCALE GENOMIC DNA]</scope>
    <source>
        <strain evidence="14 15">Red111</strain>
    </source>
</reference>
<dbReference type="RefSeq" id="WP_135868830.1">
    <property type="nucleotide sequence ID" value="NZ_SRSC01000001.1"/>
</dbReference>
<dbReference type="PIRSF" id="PIRSF000159">
    <property type="entry name" value="NifJ"/>
    <property type="match status" value="1"/>
</dbReference>
<dbReference type="InterPro" id="IPR029061">
    <property type="entry name" value="THDP-binding"/>
</dbReference>
<feature type="binding site" evidence="10">
    <location>
        <position position="31"/>
    </location>
    <ligand>
        <name>pyruvate</name>
        <dbReference type="ChEBI" id="CHEBI:15361"/>
    </ligand>
</feature>
<dbReference type="InterPro" id="IPR017900">
    <property type="entry name" value="4Fe4S_Fe_S_CS"/>
</dbReference>
<feature type="binding site" evidence="12">
    <location>
        <position position="826"/>
    </location>
    <ligand>
        <name>[4Fe-4S] cluster</name>
        <dbReference type="ChEBI" id="CHEBI:49883"/>
        <label>3</label>
    </ligand>
</feature>
<dbReference type="Gene3D" id="4.10.780.10">
    <property type="entry name" value="Pyruvate-flavodoxin oxidoreductase, EKR domain"/>
    <property type="match status" value="1"/>
</dbReference>
<feature type="site" description="Important for catalytic activity" evidence="11">
    <location>
        <position position="31"/>
    </location>
</feature>
<feature type="binding site" evidence="10">
    <location>
        <begin position="1003"/>
        <end position="1008"/>
    </location>
    <ligand>
        <name>thiamine diphosphate</name>
        <dbReference type="ChEBI" id="CHEBI:58937"/>
    </ligand>
</feature>
<gene>
    <name evidence="14" type="primary">nifJ</name>
    <name evidence="14" type="ORF">E4633_03285</name>
</gene>
<dbReference type="PROSITE" id="PS00198">
    <property type="entry name" value="4FE4S_FER_1"/>
    <property type="match status" value="2"/>
</dbReference>
<feature type="domain" description="4Fe-4S ferredoxin-type" evidence="13">
    <location>
        <begin position="687"/>
        <end position="716"/>
    </location>
</feature>
<dbReference type="Gene3D" id="3.40.50.970">
    <property type="match status" value="2"/>
</dbReference>
<dbReference type="InterPro" id="IPR011895">
    <property type="entry name" value="Pyrv_flavodox_OxRed"/>
</dbReference>
<comment type="cofactor">
    <cofactor evidence="12">
        <name>[4Fe-4S] cluster</name>
        <dbReference type="ChEBI" id="CHEBI:49883"/>
    </cofactor>
    <text evidence="12">Binds 3 [4Fe-4S] clusters per subunit.</text>
</comment>
<keyword evidence="6 9" id="KW-0560">Oxidoreductase</keyword>
<evidence type="ECO:0000256" key="10">
    <source>
        <dbReference type="PIRSR" id="PIRSR000159-1"/>
    </source>
</evidence>
<dbReference type="CDD" id="cd03377">
    <property type="entry name" value="TPP_PFOR_PNO"/>
    <property type="match status" value="1"/>
</dbReference>
<dbReference type="Gene3D" id="3.40.50.920">
    <property type="match status" value="1"/>
</dbReference>
<dbReference type="FunFam" id="3.40.50.970:FF:000012">
    <property type="entry name" value="Pyruvate:ferredoxin (Flavodoxin) oxidoreductase"/>
    <property type="match status" value="1"/>
</dbReference>
<dbReference type="Gene3D" id="3.30.70.20">
    <property type="match status" value="1"/>
</dbReference>
<comment type="caution">
    <text evidence="14">The sequence shown here is derived from an EMBL/GenBank/DDBJ whole genome shotgun (WGS) entry which is preliminary data.</text>
</comment>
<keyword evidence="15" id="KW-1185">Reference proteome</keyword>
<feature type="binding site" evidence="10">
    <location>
        <begin position="974"/>
        <end position="977"/>
    </location>
    <ligand>
        <name>thiamine diphosphate</name>
        <dbReference type="ChEBI" id="CHEBI:58937"/>
    </ligand>
</feature>
<feature type="binding site" evidence="10">
    <location>
        <position position="114"/>
    </location>
    <ligand>
        <name>pyruvate</name>
        <dbReference type="ChEBI" id="CHEBI:15361"/>
    </ligand>
</feature>
<dbReference type="FunFam" id="3.40.920.10:FF:000001">
    <property type="entry name" value="Pyruvate:ferredoxin (Flavodoxin) oxidoreductase"/>
    <property type="match status" value="1"/>
</dbReference>
<keyword evidence="14" id="KW-0670">Pyruvate</keyword>
<protein>
    <recommendedName>
        <fullName evidence="9">Pyruvate:ferredoxin oxidoreductase</fullName>
        <ecNumber evidence="9">1.2.7.1</ecNumber>
    </recommendedName>
    <alternativeName>
        <fullName evidence="9">Pyruvate synthase</fullName>
    </alternativeName>
</protein>
<evidence type="ECO:0000256" key="8">
    <source>
        <dbReference type="ARBA" id="ARBA00023014"/>
    </source>
</evidence>
<evidence type="ECO:0000256" key="2">
    <source>
        <dbReference type="ARBA" id="ARBA00022448"/>
    </source>
</evidence>
<feature type="binding site" evidence="12">
    <location>
        <position position="854"/>
    </location>
    <ligand>
        <name>[4Fe-4S] cluster</name>
        <dbReference type="ChEBI" id="CHEBI:49883"/>
        <label>3</label>
    </ligand>
</feature>
<dbReference type="InterPro" id="IPR002869">
    <property type="entry name" value="Pyrv_flavodox_OxRed_cen"/>
</dbReference>
<organism evidence="14 15">
    <name type="scientific">Geomonas terrae</name>
    <dbReference type="NCBI Taxonomy" id="2562681"/>
    <lineage>
        <taxon>Bacteria</taxon>
        <taxon>Pseudomonadati</taxon>
        <taxon>Thermodesulfobacteriota</taxon>
        <taxon>Desulfuromonadia</taxon>
        <taxon>Geobacterales</taxon>
        <taxon>Geobacteraceae</taxon>
        <taxon>Geomonas</taxon>
    </lineage>
</organism>
<dbReference type="InterPro" id="IPR019456">
    <property type="entry name" value="Pyrv-flavodox_OxRtase_EKR"/>
</dbReference>
<dbReference type="EMBL" id="SRSC01000001">
    <property type="protein sequence ID" value="TGU74500.1"/>
    <property type="molecule type" value="Genomic_DNA"/>
</dbReference>
<feature type="binding site" evidence="12">
    <location>
        <position position="762"/>
    </location>
    <ligand>
        <name>[4Fe-4S] cluster</name>
        <dbReference type="ChEBI" id="CHEBI:49883"/>
        <label>1</label>
    </ligand>
</feature>
<comment type="similarity">
    <text evidence="1 9">Belongs to the pyruvate:ferredoxin/flavodoxin oxidoreductase family.</text>
</comment>
<dbReference type="SUPFAM" id="SSF53323">
    <property type="entry name" value="Pyruvate-ferredoxin oxidoreductase, PFOR, domain III"/>
    <property type="match status" value="1"/>
</dbReference>
<dbReference type="GO" id="GO:0051539">
    <property type="term" value="F:4 iron, 4 sulfur cluster binding"/>
    <property type="evidence" value="ECO:0007669"/>
    <property type="project" value="UniProtKB-KW"/>
</dbReference>
<keyword evidence="2 9" id="KW-0813">Transport</keyword>